<dbReference type="Pfam" id="PF13177">
    <property type="entry name" value="DNA_pol3_delta2"/>
    <property type="match status" value="1"/>
</dbReference>
<dbReference type="KEGG" id="fls:GLV81_01350"/>
<accession>A0A6I6GXZ1</accession>
<proteinExistence type="predicted"/>
<dbReference type="Gene3D" id="3.40.50.300">
    <property type="entry name" value="P-loop containing nucleotide triphosphate hydrolases"/>
    <property type="match status" value="1"/>
</dbReference>
<reference evidence="1 2" key="1">
    <citation type="submission" date="2019-11" db="EMBL/GenBank/DDBJ databases">
        <authorList>
            <person name="Im W.T."/>
        </authorList>
    </citation>
    <scope>NUCLEOTIDE SEQUENCE [LARGE SCALE GENOMIC DNA]</scope>
    <source>
        <strain evidence="1 2">SB-02</strain>
    </source>
</reference>
<dbReference type="InterPro" id="IPR050238">
    <property type="entry name" value="DNA_Rep/Repair_Clamp_Loader"/>
</dbReference>
<keyword evidence="2" id="KW-1185">Reference proteome</keyword>
<dbReference type="EMBL" id="CP046566">
    <property type="protein sequence ID" value="QGW29949.1"/>
    <property type="molecule type" value="Genomic_DNA"/>
</dbReference>
<organism evidence="1 2">
    <name type="scientific">Phnomibacter ginsenosidimutans</name>
    <dbReference type="NCBI Taxonomy" id="2676868"/>
    <lineage>
        <taxon>Bacteria</taxon>
        <taxon>Pseudomonadati</taxon>
        <taxon>Bacteroidota</taxon>
        <taxon>Chitinophagia</taxon>
        <taxon>Chitinophagales</taxon>
        <taxon>Chitinophagaceae</taxon>
        <taxon>Phnomibacter</taxon>
    </lineage>
</organism>
<dbReference type="GO" id="GO:0006261">
    <property type="term" value="P:DNA-templated DNA replication"/>
    <property type="evidence" value="ECO:0007669"/>
    <property type="project" value="TreeGrafter"/>
</dbReference>
<gene>
    <name evidence="1" type="ORF">GLV81_01350</name>
</gene>
<name>A0A6I6GXZ1_9BACT</name>
<dbReference type="Proteomes" id="UP000426027">
    <property type="component" value="Chromosome"/>
</dbReference>
<evidence type="ECO:0000313" key="2">
    <source>
        <dbReference type="Proteomes" id="UP000426027"/>
    </source>
</evidence>
<sequence>MLFPDVIGQLETRQHLLDPVENNRLSHALLLVGKEGSGLLPLAINFGQYVVSMPAEKAAAAAPTPDLFGGGTDLFGAPIAPPEPAPEAHGGIDPLAAQLMHPDLHLSYPVLPKKSGDKPVSTDYISEFREFFKLMPYGSGFDWLQSINAENRQGNITAEECNDIIRKLSLKTFKARYKVLVMWLPEYLGKEGNKLLKLIEEPPVDTLFILATENEADVLPTIVSRCQTIRVPPLTEADVEEALINRCNATPDTARQLAMVCEGNYHEAQQLLQHNEDDFNGLLRDWLNASLLKGAKAFERFDLQNKFVTAVSSLGRERQKQFLRYFLQLVEQSIRLRLVGEEQVHLPPTEKDFALRLNKFSGLGQQKAIAEELEKAIYYIERNANAKMLFHALTLKLRGIVLEKTIFLTL</sequence>
<dbReference type="RefSeq" id="WP_157480634.1">
    <property type="nucleotide sequence ID" value="NZ_CP046566.1"/>
</dbReference>
<dbReference type="InterPro" id="IPR027417">
    <property type="entry name" value="P-loop_NTPase"/>
</dbReference>
<dbReference type="AlphaFoldDB" id="A0A6I6GXZ1"/>
<evidence type="ECO:0008006" key="3">
    <source>
        <dbReference type="Google" id="ProtNLM"/>
    </source>
</evidence>
<dbReference type="SUPFAM" id="SSF52540">
    <property type="entry name" value="P-loop containing nucleoside triphosphate hydrolases"/>
    <property type="match status" value="1"/>
</dbReference>
<evidence type="ECO:0000313" key="1">
    <source>
        <dbReference type="EMBL" id="QGW29949.1"/>
    </source>
</evidence>
<protein>
    <recommendedName>
        <fullName evidence="3">DNA polymerase III subunit delta</fullName>
    </recommendedName>
</protein>
<dbReference type="PANTHER" id="PTHR11669">
    <property type="entry name" value="REPLICATION FACTOR C / DNA POLYMERASE III GAMMA-TAU SUBUNIT"/>
    <property type="match status" value="1"/>
</dbReference>
<dbReference type="PANTHER" id="PTHR11669:SF8">
    <property type="entry name" value="DNA POLYMERASE III SUBUNIT DELTA"/>
    <property type="match status" value="1"/>
</dbReference>